<dbReference type="Gene3D" id="2.120.10.30">
    <property type="entry name" value="TolB, C-terminal domain"/>
    <property type="match status" value="2"/>
</dbReference>
<proteinExistence type="predicted"/>
<dbReference type="InterPro" id="IPR011659">
    <property type="entry name" value="WD40"/>
</dbReference>
<evidence type="ECO:0000256" key="1">
    <source>
        <dbReference type="SAM" id="MobiDB-lite"/>
    </source>
</evidence>
<dbReference type="EMBL" id="UINC01000939">
    <property type="protein sequence ID" value="SUZ64663.1"/>
    <property type="molecule type" value="Genomic_DNA"/>
</dbReference>
<dbReference type="SUPFAM" id="SSF82171">
    <property type="entry name" value="DPP6 N-terminal domain-like"/>
    <property type="match status" value="1"/>
</dbReference>
<organism evidence="2">
    <name type="scientific">marine metagenome</name>
    <dbReference type="NCBI Taxonomy" id="408172"/>
    <lineage>
        <taxon>unclassified sequences</taxon>
        <taxon>metagenomes</taxon>
        <taxon>ecological metagenomes</taxon>
    </lineage>
</organism>
<name>A0A381PGS0_9ZZZZ</name>
<evidence type="ECO:0000313" key="2">
    <source>
        <dbReference type="EMBL" id="SUZ64663.1"/>
    </source>
</evidence>
<dbReference type="InterPro" id="IPR011042">
    <property type="entry name" value="6-blade_b-propeller_TolB-like"/>
</dbReference>
<protein>
    <submittedName>
        <fullName evidence="2">Uncharacterized protein</fullName>
    </submittedName>
</protein>
<dbReference type="Pfam" id="PF07676">
    <property type="entry name" value="PD40"/>
    <property type="match status" value="4"/>
</dbReference>
<gene>
    <name evidence="2" type="ORF">METZ01_LOCUS17517</name>
</gene>
<reference evidence="2" key="1">
    <citation type="submission" date="2018-05" db="EMBL/GenBank/DDBJ databases">
        <authorList>
            <person name="Lanie J.A."/>
            <person name="Ng W.-L."/>
            <person name="Kazmierczak K.M."/>
            <person name="Andrzejewski T.M."/>
            <person name="Davidsen T.M."/>
            <person name="Wayne K.J."/>
            <person name="Tettelin H."/>
            <person name="Glass J.I."/>
            <person name="Rusch D."/>
            <person name="Podicherti R."/>
            <person name="Tsui H.-C.T."/>
            <person name="Winkler M.E."/>
        </authorList>
    </citation>
    <scope>NUCLEOTIDE SEQUENCE</scope>
</reference>
<dbReference type="AlphaFoldDB" id="A0A381PGS0"/>
<accession>A0A381PGS0</accession>
<sequence length="296" mass="32713">MKSKPLTAITLVLSNLLAVSPAAPQNDSGPFNMGPVINTTARDAEPTFTPSGQTMYFNCFDRHGNSGGDICVTQREGDSWTDPKIVEAVSTDEYLEVEPLLSPDGQELYIMSNRPGGMGSTDIWVSDLIDGEWTEPRNLGAPFNSADSDHCLYFGGENWDFAYWTSTRPGGFGGNDIWKSQRVNGVWQDAVNLGPEVNSSASEHHSLPSEDGKSLYITTTRTEGFGLEDIYVTTQDNKGNWSDLVNLGPEVNSEQHDRCPAFSPDFEYFFFDSERAGGFGNKDLWYVPYSRIEGIR</sequence>
<feature type="region of interest" description="Disordered" evidence="1">
    <location>
        <begin position="23"/>
        <end position="45"/>
    </location>
</feature>